<dbReference type="InterPro" id="IPR036397">
    <property type="entry name" value="RNaseH_sf"/>
</dbReference>
<dbReference type="InterPro" id="IPR012337">
    <property type="entry name" value="RNaseH-like_sf"/>
</dbReference>
<dbReference type="InterPro" id="IPR038269">
    <property type="entry name" value="SCAN_sf"/>
</dbReference>
<comment type="caution">
    <text evidence="2">The sequence shown here is derived from an EMBL/GenBank/DDBJ whole genome shotgun (WGS) entry which is preliminary data.</text>
</comment>
<gene>
    <name evidence="2" type="ORF">H4Q32_022951</name>
</gene>
<accession>A0ABQ8MSL3</accession>
<dbReference type="SUPFAM" id="SSF53098">
    <property type="entry name" value="Ribonuclease H-like"/>
    <property type="match status" value="1"/>
</dbReference>
<evidence type="ECO:0000259" key="1">
    <source>
        <dbReference type="Pfam" id="PF02023"/>
    </source>
</evidence>
<dbReference type="Gene3D" id="3.30.420.10">
    <property type="entry name" value="Ribonuclease H-like superfamily/Ribonuclease H"/>
    <property type="match status" value="1"/>
</dbReference>
<sequence>METALTLFHNVFRIYGLPEDIAKRQVERLNQEIGRYLRIYCNREQHRWSEFLPWAEYAQNSLTHSSTGPTPFQCVLGFQPPMLYRHASRGSPHPMELNVLGLPQEVDAAVGSVGRRTPVRSENGSEEELMSAVEVEADVRARLPPFESFSPMSTGSKGETRLKVHLAHLQMEVQEKAQVQQAEMDLRLQIRKLEIEAEKQVKMQQLELDTVRIVGGTAAQPDLPRVTTAAAVISTPLVSSPPVPPVSAPSVATESFDVSKHITLVPLFRQTEIDSYFSAFERIATSLHWPKELWALLLQCRLVGKVLEVFSSLSVEDSFNYETVKLAILCAYELVPEAYRQKFRGHKKNLCQTFVEFAREKFLLFDKWCSATKTKDFDSLRELILLEEFKWCLPERVVVYLNEQKVNSLSQAAVLADEFMLTHKGVFSVTRTEKSVTSGISQSQSARVKIV</sequence>
<dbReference type="PANTHER" id="PTHR46888">
    <property type="entry name" value="ZINC KNUCKLE DOMAINCONTAINING PROTEIN-RELATED"/>
    <property type="match status" value="1"/>
</dbReference>
<reference evidence="2 3" key="1">
    <citation type="submission" date="2022-01" db="EMBL/GenBank/DDBJ databases">
        <title>A high-quality chromosome-level genome assembly of rohu carp, Labeo rohita.</title>
        <authorList>
            <person name="Arick M.A. II"/>
            <person name="Hsu C.-Y."/>
            <person name="Magbanua Z."/>
            <person name="Pechanova O."/>
            <person name="Grover C."/>
            <person name="Miller E."/>
            <person name="Thrash A."/>
            <person name="Ezzel L."/>
            <person name="Alam S."/>
            <person name="Benzie J."/>
            <person name="Hamilton M."/>
            <person name="Karsi A."/>
            <person name="Lawrence M.L."/>
            <person name="Peterson D.G."/>
        </authorList>
    </citation>
    <scope>NUCLEOTIDE SEQUENCE [LARGE SCALE GENOMIC DNA]</scope>
    <source>
        <strain evidence="3">BAU-BD-2019</strain>
        <tissue evidence="2">Blood</tissue>
    </source>
</reference>
<name>A0ABQ8MSL3_LABRO</name>
<keyword evidence="3" id="KW-1185">Reference proteome</keyword>
<dbReference type="PANTHER" id="PTHR46888:SF13">
    <property type="entry name" value="RIBONUCLEASE H"/>
    <property type="match status" value="1"/>
</dbReference>
<dbReference type="Pfam" id="PF02023">
    <property type="entry name" value="SCAN"/>
    <property type="match status" value="1"/>
</dbReference>
<dbReference type="Gene3D" id="1.10.4020.10">
    <property type="entry name" value="DNA breaking-rejoining enzymes"/>
    <property type="match status" value="1"/>
</dbReference>
<evidence type="ECO:0000313" key="3">
    <source>
        <dbReference type="Proteomes" id="UP000830375"/>
    </source>
</evidence>
<feature type="domain" description="SCAN box" evidence="1">
    <location>
        <begin position="336"/>
        <end position="423"/>
    </location>
</feature>
<dbReference type="EMBL" id="JACTAM010000004">
    <property type="protein sequence ID" value="KAI2665845.1"/>
    <property type="molecule type" value="Genomic_DNA"/>
</dbReference>
<evidence type="ECO:0000313" key="2">
    <source>
        <dbReference type="EMBL" id="KAI2665845.1"/>
    </source>
</evidence>
<proteinExistence type="predicted"/>
<protein>
    <submittedName>
        <fullName evidence="2">Transposon Ty3-G Gag-Pol polyprotein</fullName>
    </submittedName>
</protein>
<dbReference type="InterPro" id="IPR003309">
    <property type="entry name" value="SCAN_dom"/>
</dbReference>
<dbReference type="Proteomes" id="UP000830375">
    <property type="component" value="Unassembled WGS sequence"/>
</dbReference>
<organism evidence="2 3">
    <name type="scientific">Labeo rohita</name>
    <name type="common">Indian major carp</name>
    <name type="synonym">Cyprinus rohita</name>
    <dbReference type="NCBI Taxonomy" id="84645"/>
    <lineage>
        <taxon>Eukaryota</taxon>
        <taxon>Metazoa</taxon>
        <taxon>Chordata</taxon>
        <taxon>Craniata</taxon>
        <taxon>Vertebrata</taxon>
        <taxon>Euteleostomi</taxon>
        <taxon>Actinopterygii</taxon>
        <taxon>Neopterygii</taxon>
        <taxon>Teleostei</taxon>
        <taxon>Ostariophysi</taxon>
        <taxon>Cypriniformes</taxon>
        <taxon>Cyprinidae</taxon>
        <taxon>Labeoninae</taxon>
        <taxon>Labeonini</taxon>
        <taxon>Labeo</taxon>
    </lineage>
</organism>
<dbReference type="SUPFAM" id="SSF47353">
    <property type="entry name" value="Retrovirus capsid dimerization domain-like"/>
    <property type="match status" value="1"/>
</dbReference>